<accession>A0A0C9Q0F8</accession>
<dbReference type="Pfam" id="PF09787">
    <property type="entry name" value="Golgin_A5"/>
    <property type="match status" value="1"/>
</dbReference>
<keyword evidence="6 9" id="KW-0472">Membrane</keyword>
<protein>
    <submittedName>
        <fullName evidence="10">Golga5_1 protein</fullName>
    </submittedName>
</protein>
<evidence type="ECO:0000313" key="10">
    <source>
        <dbReference type="EMBL" id="JAG77080.1"/>
    </source>
</evidence>
<keyword evidence="3 9" id="KW-1133">Transmembrane helix</keyword>
<dbReference type="GO" id="GO:0007030">
    <property type="term" value="P:Golgi organization"/>
    <property type="evidence" value="ECO:0007669"/>
    <property type="project" value="InterPro"/>
</dbReference>
<gene>
    <name evidence="10" type="primary">golga5_1</name>
    <name evidence="10" type="ORF">g.28053</name>
</gene>
<feature type="compositionally biased region" description="Polar residues" evidence="8">
    <location>
        <begin position="113"/>
        <end position="124"/>
    </location>
</feature>
<feature type="coiled-coil region" evidence="7">
    <location>
        <begin position="437"/>
        <end position="478"/>
    </location>
</feature>
<evidence type="ECO:0000256" key="2">
    <source>
        <dbReference type="ARBA" id="ARBA00022692"/>
    </source>
</evidence>
<feature type="compositionally biased region" description="Polar residues" evidence="8">
    <location>
        <begin position="36"/>
        <end position="62"/>
    </location>
</feature>
<evidence type="ECO:0000256" key="9">
    <source>
        <dbReference type="SAM" id="Phobius"/>
    </source>
</evidence>
<keyword evidence="2 9" id="KW-0812">Transmembrane</keyword>
<comment type="subcellular location">
    <subcellularLocation>
        <location evidence="1">Golgi apparatus membrane</location>
        <topology evidence="1">Single-pass type IV membrane protein</topology>
    </subcellularLocation>
</comment>
<dbReference type="GO" id="GO:0000139">
    <property type="term" value="C:Golgi membrane"/>
    <property type="evidence" value="ECO:0007669"/>
    <property type="project" value="UniProtKB-SubCell"/>
</dbReference>
<feature type="region of interest" description="Disordered" evidence="8">
    <location>
        <begin position="29"/>
        <end position="124"/>
    </location>
</feature>
<evidence type="ECO:0000256" key="6">
    <source>
        <dbReference type="ARBA" id="ARBA00023136"/>
    </source>
</evidence>
<reference evidence="10" key="1">
    <citation type="submission" date="2015-01" db="EMBL/GenBank/DDBJ databases">
        <title>Transcriptome Assembly of Fopius arisanus.</title>
        <authorList>
            <person name="Geib S."/>
        </authorList>
    </citation>
    <scope>NUCLEOTIDE SEQUENCE</scope>
</reference>
<name>A0A0C9Q0F8_9HYME</name>
<sequence>MAWLSGLAGKAETLLNKIDQNTAAALSKEKYDSEQDQLINVTSVDPSDSCQSNNSQSISTPEGTPKKSTHDENLTAYLSRLSTPTRKANSPHLPPGTPSSLSVETSDPKDSLSEYSNSGRSSPELSHTLIDLIPEQSSSDPTAENIHLRQEIESLRNELLVSMHVERSIESEQSEMQGKMEMLRQEYEYKLNQQRQQIEHLTRASKNFKQSKLGRRSLEQQNELLSKQHTDYQKEIEMMRERMEKLEVENGQLVKEIDDLKGNLERSRLDLVANRQELEQHRARAIKTLQEKEKLIAELRGSNGDTGVDNSATIMELNQLRQECNGLRHENQQVGEQLRNAREELVTADLKIEEASRKFAAASRELQEIISMEKRKRSEAEDDVGRHLQEVRDVKEEMAAQIGVCTGKLRKQEDEISRLRSQLSAVSTPSSAVEERLATLTRTLVTKQNELEGLTTEKNALRLQLEKAEHEYRKLLGNSRKPYNVNDTDDAKAQVPTFLMETPFDTSMARKVKRAYSSLDAISVRTGVFLRRYPLARIFVIIYIALLQFWVLVVLLSQSPDAH</sequence>
<dbReference type="PANTHER" id="PTHR13815:SF7">
    <property type="entry name" value="GOLGIN SUBFAMILY A MEMBER 5"/>
    <property type="match status" value="1"/>
</dbReference>
<proteinExistence type="predicted"/>
<dbReference type="Gene3D" id="1.10.287.1490">
    <property type="match status" value="1"/>
</dbReference>
<evidence type="ECO:0000256" key="1">
    <source>
        <dbReference type="ARBA" id="ARBA00004409"/>
    </source>
</evidence>
<evidence type="ECO:0000256" key="3">
    <source>
        <dbReference type="ARBA" id="ARBA00022989"/>
    </source>
</evidence>
<evidence type="ECO:0000256" key="4">
    <source>
        <dbReference type="ARBA" id="ARBA00023034"/>
    </source>
</evidence>
<evidence type="ECO:0000256" key="5">
    <source>
        <dbReference type="ARBA" id="ARBA00023054"/>
    </source>
</evidence>
<dbReference type="EMBL" id="GBYB01007313">
    <property type="protein sequence ID" value="JAG77080.1"/>
    <property type="molecule type" value="Transcribed_RNA"/>
</dbReference>
<feature type="coiled-coil region" evidence="7">
    <location>
        <begin position="184"/>
        <end position="397"/>
    </location>
</feature>
<organism evidence="10">
    <name type="scientific">Fopius arisanus</name>
    <dbReference type="NCBI Taxonomy" id="64838"/>
    <lineage>
        <taxon>Eukaryota</taxon>
        <taxon>Metazoa</taxon>
        <taxon>Ecdysozoa</taxon>
        <taxon>Arthropoda</taxon>
        <taxon>Hexapoda</taxon>
        <taxon>Insecta</taxon>
        <taxon>Pterygota</taxon>
        <taxon>Neoptera</taxon>
        <taxon>Endopterygota</taxon>
        <taxon>Hymenoptera</taxon>
        <taxon>Apocrita</taxon>
        <taxon>Ichneumonoidea</taxon>
        <taxon>Braconidae</taxon>
        <taxon>Opiinae</taxon>
        <taxon>Fopius</taxon>
    </lineage>
</organism>
<dbReference type="GO" id="GO:0000301">
    <property type="term" value="P:retrograde transport, vesicle recycling within Golgi"/>
    <property type="evidence" value="ECO:0007669"/>
    <property type="project" value="TreeGrafter"/>
</dbReference>
<feature type="compositionally biased region" description="Basic and acidic residues" evidence="8">
    <location>
        <begin position="64"/>
        <end position="73"/>
    </location>
</feature>
<dbReference type="InterPro" id="IPR019177">
    <property type="entry name" value="Golgin_subfamily_A_member_5"/>
</dbReference>
<keyword evidence="4" id="KW-0333">Golgi apparatus</keyword>
<dbReference type="AlphaFoldDB" id="A0A0C9Q0F8"/>
<dbReference type="GO" id="GO:0031985">
    <property type="term" value="C:Golgi cisterna"/>
    <property type="evidence" value="ECO:0007669"/>
    <property type="project" value="TreeGrafter"/>
</dbReference>
<keyword evidence="5 7" id="KW-0175">Coiled coil</keyword>
<evidence type="ECO:0000256" key="8">
    <source>
        <dbReference type="SAM" id="MobiDB-lite"/>
    </source>
</evidence>
<feature type="transmembrane region" description="Helical" evidence="9">
    <location>
        <begin position="535"/>
        <end position="556"/>
    </location>
</feature>
<evidence type="ECO:0000256" key="7">
    <source>
        <dbReference type="SAM" id="Coils"/>
    </source>
</evidence>
<dbReference type="PANTHER" id="PTHR13815">
    <property type="entry name" value="GOLGIN-84"/>
    <property type="match status" value="1"/>
</dbReference>